<organism evidence="3 4">
    <name type="scientific">Kineosporia babensis</name>
    <dbReference type="NCBI Taxonomy" id="499548"/>
    <lineage>
        <taxon>Bacteria</taxon>
        <taxon>Bacillati</taxon>
        <taxon>Actinomycetota</taxon>
        <taxon>Actinomycetes</taxon>
        <taxon>Kineosporiales</taxon>
        <taxon>Kineosporiaceae</taxon>
        <taxon>Kineosporia</taxon>
    </lineage>
</organism>
<dbReference type="PANTHER" id="PTHR48081">
    <property type="entry name" value="AB HYDROLASE SUPERFAMILY PROTEIN C4A8.06C"/>
    <property type="match status" value="1"/>
</dbReference>
<evidence type="ECO:0000313" key="3">
    <source>
        <dbReference type="EMBL" id="MCD5316654.1"/>
    </source>
</evidence>
<keyword evidence="4" id="KW-1185">Reference proteome</keyword>
<gene>
    <name evidence="3" type="ORF">LR394_37725</name>
</gene>
<reference evidence="3" key="1">
    <citation type="submission" date="2021-11" db="EMBL/GenBank/DDBJ databases">
        <title>Streptomyces corallinus and Kineosporia corallina sp. nov., two new coral-derived marine actinobacteria.</title>
        <authorList>
            <person name="Buangrab K."/>
            <person name="Sutthacheep M."/>
            <person name="Yeemin T."/>
            <person name="Harunari E."/>
            <person name="Igarashi Y."/>
            <person name="Sripreechasak P."/>
            <person name="Kanchanasin P."/>
            <person name="Tanasupawat S."/>
            <person name="Phongsopitanun W."/>
        </authorList>
    </citation>
    <scope>NUCLEOTIDE SEQUENCE</scope>
    <source>
        <strain evidence="3">JCM 31032</strain>
    </source>
</reference>
<proteinExistence type="predicted"/>
<dbReference type="GO" id="GO:0016787">
    <property type="term" value="F:hydrolase activity"/>
    <property type="evidence" value="ECO:0007669"/>
    <property type="project" value="UniProtKB-KW"/>
</dbReference>
<evidence type="ECO:0000313" key="4">
    <source>
        <dbReference type="Proteomes" id="UP001138997"/>
    </source>
</evidence>
<dbReference type="Pfam" id="PF07859">
    <property type="entry name" value="Abhydrolase_3"/>
    <property type="match status" value="1"/>
</dbReference>
<dbReference type="SUPFAM" id="SSF53474">
    <property type="entry name" value="alpha/beta-Hydrolases"/>
    <property type="match status" value="1"/>
</dbReference>
<dbReference type="RefSeq" id="WP_231449504.1">
    <property type="nucleotide sequence ID" value="NZ_JAJOMB010000032.1"/>
</dbReference>
<dbReference type="Gene3D" id="3.40.50.1820">
    <property type="entry name" value="alpha/beta hydrolase"/>
    <property type="match status" value="1"/>
</dbReference>
<name>A0A9X1NNC2_9ACTN</name>
<sequence>MTRVELDPAITKAFREHPELTFEITAENLPVIRTMAPSGSLDDLVADSRFTAQERVVPSTTDAPDVTLLILSPTGFTGPRPVIYYIHGGGMVLGDRYTGIELVAPFAANHGAIIVSVEYRLSPEHPHPAPIDDCYAGLVWTAEHADEFHADPHQISVLGISAGGGLAAGITLMARDRSGPAITHQILWSPMLDDRELTPSSVDFTGEGSWHRENNRFAWAALLGDAVRSDTVSPYAAPARAVDLSGLPPAFIDVGNAEPFRDPAIDYAARLSQAGIQVEFHMWPGGVHTFELMVPDAPISVGNRHARHAYVERMLA</sequence>
<evidence type="ECO:0000259" key="2">
    <source>
        <dbReference type="Pfam" id="PF07859"/>
    </source>
</evidence>
<dbReference type="InterPro" id="IPR029058">
    <property type="entry name" value="AB_hydrolase_fold"/>
</dbReference>
<accession>A0A9X1NNC2</accession>
<dbReference type="InterPro" id="IPR050300">
    <property type="entry name" value="GDXG_lipolytic_enzyme"/>
</dbReference>
<dbReference type="EMBL" id="JAJOMB010000032">
    <property type="protein sequence ID" value="MCD5316654.1"/>
    <property type="molecule type" value="Genomic_DNA"/>
</dbReference>
<evidence type="ECO:0000256" key="1">
    <source>
        <dbReference type="ARBA" id="ARBA00022801"/>
    </source>
</evidence>
<dbReference type="Proteomes" id="UP001138997">
    <property type="component" value="Unassembled WGS sequence"/>
</dbReference>
<feature type="domain" description="Alpha/beta hydrolase fold-3" evidence="2">
    <location>
        <begin position="84"/>
        <end position="291"/>
    </location>
</feature>
<keyword evidence="1 3" id="KW-0378">Hydrolase</keyword>
<dbReference type="InterPro" id="IPR013094">
    <property type="entry name" value="AB_hydrolase_3"/>
</dbReference>
<comment type="caution">
    <text evidence="3">The sequence shown here is derived from an EMBL/GenBank/DDBJ whole genome shotgun (WGS) entry which is preliminary data.</text>
</comment>
<dbReference type="PANTHER" id="PTHR48081:SF8">
    <property type="entry name" value="ALPHA_BETA HYDROLASE FOLD-3 DOMAIN-CONTAINING PROTEIN-RELATED"/>
    <property type="match status" value="1"/>
</dbReference>
<protein>
    <submittedName>
        <fullName evidence="3">Alpha/beta hydrolase</fullName>
    </submittedName>
</protein>
<dbReference type="AlphaFoldDB" id="A0A9X1NNC2"/>